<organism evidence="2 3">
    <name type="scientific">Tahibacter amnicola</name>
    <dbReference type="NCBI Taxonomy" id="2976241"/>
    <lineage>
        <taxon>Bacteria</taxon>
        <taxon>Pseudomonadati</taxon>
        <taxon>Pseudomonadota</taxon>
        <taxon>Gammaproteobacteria</taxon>
        <taxon>Lysobacterales</taxon>
        <taxon>Rhodanobacteraceae</taxon>
        <taxon>Tahibacter</taxon>
    </lineage>
</organism>
<protein>
    <submittedName>
        <fullName evidence="2">VOC family protein</fullName>
    </submittedName>
</protein>
<dbReference type="InterPro" id="IPR037523">
    <property type="entry name" value="VOC_core"/>
</dbReference>
<name>A0ABY6BDA0_9GAMM</name>
<dbReference type="InterPro" id="IPR004360">
    <property type="entry name" value="Glyas_Fos-R_dOase_dom"/>
</dbReference>
<proteinExistence type="predicted"/>
<dbReference type="PROSITE" id="PS51819">
    <property type="entry name" value="VOC"/>
    <property type="match status" value="1"/>
</dbReference>
<keyword evidence="3" id="KW-1185">Reference proteome</keyword>
<dbReference type="EMBL" id="CP104694">
    <property type="protein sequence ID" value="UXI65892.1"/>
    <property type="molecule type" value="Genomic_DNA"/>
</dbReference>
<dbReference type="SUPFAM" id="SSF54593">
    <property type="entry name" value="Glyoxalase/Bleomycin resistance protein/Dihydroxybiphenyl dioxygenase"/>
    <property type="match status" value="1"/>
</dbReference>
<dbReference type="Proteomes" id="UP001064632">
    <property type="component" value="Chromosome"/>
</dbReference>
<evidence type="ECO:0000259" key="1">
    <source>
        <dbReference type="PROSITE" id="PS51819"/>
    </source>
</evidence>
<reference evidence="2" key="1">
    <citation type="submission" date="2022-09" db="EMBL/GenBank/DDBJ databases">
        <title>Tahibacter sp. nov., isolated from a fresh water.</title>
        <authorList>
            <person name="Baek J.H."/>
            <person name="Lee J.K."/>
            <person name="Kim J.M."/>
            <person name="Jeon C.O."/>
        </authorList>
    </citation>
    <scope>NUCLEOTIDE SEQUENCE</scope>
    <source>
        <strain evidence="2">W38</strain>
    </source>
</reference>
<dbReference type="Gene3D" id="3.10.180.10">
    <property type="entry name" value="2,3-Dihydroxybiphenyl 1,2-Dioxygenase, domain 1"/>
    <property type="match status" value="1"/>
</dbReference>
<dbReference type="Pfam" id="PF00903">
    <property type="entry name" value="Glyoxalase"/>
    <property type="match status" value="1"/>
</dbReference>
<accession>A0ABY6BDA0</accession>
<dbReference type="RefSeq" id="WP_261692887.1">
    <property type="nucleotide sequence ID" value="NZ_CP104694.1"/>
</dbReference>
<gene>
    <name evidence="2" type="ORF">N4264_14110</name>
</gene>
<evidence type="ECO:0000313" key="3">
    <source>
        <dbReference type="Proteomes" id="UP001064632"/>
    </source>
</evidence>
<evidence type="ECO:0000313" key="2">
    <source>
        <dbReference type="EMBL" id="UXI65892.1"/>
    </source>
</evidence>
<feature type="domain" description="VOC" evidence="1">
    <location>
        <begin position="11"/>
        <end position="131"/>
    </location>
</feature>
<sequence length="131" mass="14280">MSIDAVDLGAGAKSVAFVYVSDRERALGFYRDTLGFAVHSSDNYGDYLSIPGSLLRLTVIPDMKPHPHPVVGFEVSDVVSVVKAFRERGVVMDTFEGMDQDDLGIWHAPDGRSKLAFFKDADGNALMLTQA</sequence>
<dbReference type="InterPro" id="IPR029068">
    <property type="entry name" value="Glyas_Bleomycin-R_OHBP_Dase"/>
</dbReference>